<dbReference type="SUPFAM" id="SSF53474">
    <property type="entry name" value="alpha/beta-Hydrolases"/>
    <property type="match status" value="1"/>
</dbReference>
<dbReference type="Gene3D" id="3.40.50.1820">
    <property type="entry name" value="alpha/beta hydrolase"/>
    <property type="match status" value="1"/>
</dbReference>
<proteinExistence type="predicted"/>
<keyword evidence="2" id="KW-0808">Transferase</keyword>
<dbReference type="Pfam" id="PF00561">
    <property type="entry name" value="Abhydrolase_1"/>
    <property type="match status" value="1"/>
</dbReference>
<reference evidence="2 3" key="1">
    <citation type="submission" date="2018-03" db="EMBL/GenBank/DDBJ databases">
        <authorList>
            <person name="Keele B.F."/>
        </authorList>
    </citation>
    <scope>NUCLEOTIDE SEQUENCE [LARGE SCALE GENOMIC DNA]</scope>
    <source>
        <strain evidence="2 3">CECT 8504</strain>
    </source>
</reference>
<dbReference type="PANTHER" id="PTHR43433:SF5">
    <property type="entry name" value="AB HYDROLASE-1 DOMAIN-CONTAINING PROTEIN"/>
    <property type="match status" value="1"/>
</dbReference>
<sequence length="317" mass="34479">MTWFLGILVLILVSPILATGFLVALGRLRVPPHGKFVKAGGGKLHYRDVGQGQAVVLIHGAGAQMRSLTATLESRLKDRFRVISLDRPGMGYSEPQKADDLSLDRQAAILLEALDLIGVEAPILVGHSLGGALSLTMARRAPDRIRGLALIAPLTRHLDTLPGVFRPLVIPDRRRRTVVSYTLAAPTSVLRGPQVLRRIFAPEDPPDWFATDCGGLLAARPRMFRSMSEEATRGTEELKEVQEGYPGMGMPVAILYGREDAILDAAEQGERTATEIPGATCDVVPGGHMLPVTQPDLTADWIRRQVDRIVEITNQPT</sequence>
<keyword evidence="3" id="KW-1185">Reference proteome</keyword>
<dbReference type="Proteomes" id="UP000244912">
    <property type="component" value="Unassembled WGS sequence"/>
</dbReference>
<dbReference type="InterPro" id="IPR050471">
    <property type="entry name" value="AB_hydrolase"/>
</dbReference>
<dbReference type="GO" id="GO:0004742">
    <property type="term" value="F:dihydrolipoyllysine-residue acetyltransferase activity"/>
    <property type="evidence" value="ECO:0007669"/>
    <property type="project" value="UniProtKB-EC"/>
</dbReference>
<organism evidence="2 3">
    <name type="scientific">Palleronia abyssalis</name>
    <dbReference type="NCBI Taxonomy" id="1501240"/>
    <lineage>
        <taxon>Bacteria</taxon>
        <taxon>Pseudomonadati</taxon>
        <taxon>Pseudomonadota</taxon>
        <taxon>Alphaproteobacteria</taxon>
        <taxon>Rhodobacterales</taxon>
        <taxon>Roseobacteraceae</taxon>
        <taxon>Palleronia</taxon>
    </lineage>
</organism>
<gene>
    <name evidence="2" type="primary">acoC</name>
    <name evidence="2" type="ORF">PAA8504_00390</name>
</gene>
<dbReference type="PANTHER" id="PTHR43433">
    <property type="entry name" value="HYDROLASE, ALPHA/BETA FOLD FAMILY PROTEIN"/>
    <property type="match status" value="1"/>
</dbReference>
<keyword evidence="2" id="KW-0012">Acyltransferase</keyword>
<feature type="domain" description="AB hydrolase-1" evidence="1">
    <location>
        <begin position="54"/>
        <end position="291"/>
    </location>
</feature>
<dbReference type="RefSeq" id="WP_108892459.1">
    <property type="nucleotide sequence ID" value="NZ_ONZF01000001.1"/>
</dbReference>
<evidence type="ECO:0000313" key="2">
    <source>
        <dbReference type="EMBL" id="SPJ22595.1"/>
    </source>
</evidence>
<evidence type="ECO:0000313" key="3">
    <source>
        <dbReference type="Proteomes" id="UP000244912"/>
    </source>
</evidence>
<dbReference type="InterPro" id="IPR029058">
    <property type="entry name" value="AB_hydrolase_fold"/>
</dbReference>
<dbReference type="AlphaFoldDB" id="A0A2R8BR54"/>
<dbReference type="EC" id="2.3.1.12" evidence="2"/>
<protein>
    <submittedName>
        <fullName evidence="2">Dihydrolipoyllysine-residue acetyltransferase component of acetoin cleaving system</fullName>
        <ecNumber evidence="2">2.3.1.12</ecNumber>
    </submittedName>
</protein>
<evidence type="ECO:0000259" key="1">
    <source>
        <dbReference type="Pfam" id="PF00561"/>
    </source>
</evidence>
<accession>A0A2R8BR54</accession>
<dbReference type="EMBL" id="ONZF01000001">
    <property type="protein sequence ID" value="SPJ22595.1"/>
    <property type="molecule type" value="Genomic_DNA"/>
</dbReference>
<dbReference type="OrthoDB" id="9815441at2"/>
<dbReference type="PRINTS" id="PR00111">
    <property type="entry name" value="ABHYDROLASE"/>
</dbReference>
<dbReference type="InterPro" id="IPR000073">
    <property type="entry name" value="AB_hydrolase_1"/>
</dbReference>
<name>A0A2R8BR54_9RHOB</name>